<dbReference type="Proteomes" id="UP000324831">
    <property type="component" value="Unassembled WGS sequence"/>
</dbReference>
<sequence length="214" mass="24152">MNILQLITAISSAVAVTSTAVAGASFGGVFDNSKVYVEETSYLKSIIKWACNTLKLNDEILDDDLKKSDAGWLVPVDFVAKYGNDNSFKPSRGDIELMCNDLKSHIKRLKNPILGDNELAIQVSRLDSKFLEMTLWKALESACVFYEAMREVEHSAPDTIKGRFGAFKDGANDMCKNVPKTKEYADEKERLKKNMQANWEVAKERTWDSYENYI</sequence>
<organism evidence="1 2">
    <name type="scientific">Candidatus Mycoplasma haematohominis</name>
    <dbReference type="NCBI Taxonomy" id="1494318"/>
    <lineage>
        <taxon>Bacteria</taxon>
        <taxon>Bacillati</taxon>
        <taxon>Mycoplasmatota</taxon>
        <taxon>Mollicutes</taxon>
        <taxon>Mycoplasmataceae</taxon>
        <taxon>Mycoplasma</taxon>
    </lineage>
</organism>
<proteinExistence type="predicted"/>
<dbReference type="AlphaFoldDB" id="A0A478FVA7"/>
<accession>A0A478FVA7</accession>
<dbReference type="RefSeq" id="WP_216083158.1">
    <property type="nucleotide sequence ID" value="NZ_CACTIB010000017.1"/>
</dbReference>
<name>A0A478FVA7_9MOLU</name>
<evidence type="ECO:0000313" key="2">
    <source>
        <dbReference type="Proteomes" id="UP000324831"/>
    </source>
</evidence>
<comment type="caution">
    <text evidence="1">The sequence shown here is derived from an EMBL/GenBank/DDBJ whole genome shotgun (WGS) entry which is preliminary data.</text>
</comment>
<reference evidence="1 2" key="1">
    <citation type="submission" date="2019-01" db="EMBL/GenBank/DDBJ databases">
        <title>Draft genome sequences of Candidatus Mycoplasma haemohominis SWG34-3 identified from a patient with pyrexia, anemia and liver dysfunction.</title>
        <authorList>
            <person name="Sekizuka T."/>
            <person name="Hattori N."/>
            <person name="Katano H."/>
            <person name="Takuma T."/>
            <person name="Ito T."/>
            <person name="Arai N."/>
            <person name="Yanai R."/>
            <person name="Ishii S."/>
            <person name="Miura Y."/>
            <person name="Tokunaga T."/>
            <person name="Watanabe H."/>
            <person name="Nomura N."/>
            <person name="Eguchi J."/>
            <person name="Arai T."/>
            <person name="Hasegawa H."/>
            <person name="Nakamaki T."/>
            <person name="Wakita T."/>
            <person name="Niki Y."/>
            <person name="Kuroda M."/>
        </authorList>
    </citation>
    <scope>NUCLEOTIDE SEQUENCE [LARGE SCALE GENOMIC DNA]</scope>
    <source>
        <strain evidence="1">SWG34-3</strain>
    </source>
</reference>
<protein>
    <submittedName>
        <fullName evidence="1">Uncharacterized protein</fullName>
    </submittedName>
</protein>
<dbReference type="EMBL" id="BIMN01000010">
    <property type="protein sequence ID" value="GCE64055.1"/>
    <property type="molecule type" value="Genomic_DNA"/>
</dbReference>
<evidence type="ECO:0000313" key="1">
    <source>
        <dbReference type="EMBL" id="GCE64055.1"/>
    </source>
</evidence>
<gene>
    <name evidence="1" type="ORF">MHSWG343_10630</name>
</gene>